<name>A0ABY5ARW8_9CYAN</name>
<feature type="domain" description="Ap4A phosphorylase 1/2 N-terminal" evidence="2">
    <location>
        <begin position="6"/>
        <end position="180"/>
    </location>
</feature>
<dbReference type="InterPro" id="IPR019200">
    <property type="entry name" value="ATP_adenylylTrfase_C"/>
</dbReference>
<protein>
    <submittedName>
        <fullName evidence="3">Phosphorylase</fullName>
    </submittedName>
</protein>
<dbReference type="SUPFAM" id="SSF54197">
    <property type="entry name" value="HIT-like"/>
    <property type="match status" value="1"/>
</dbReference>
<dbReference type="Proteomes" id="UP001056708">
    <property type="component" value="Chromosome"/>
</dbReference>
<evidence type="ECO:0000313" key="4">
    <source>
        <dbReference type="Proteomes" id="UP001056708"/>
    </source>
</evidence>
<dbReference type="Gene3D" id="3.30.428.70">
    <property type="match status" value="1"/>
</dbReference>
<dbReference type="PANTHER" id="PTHR38420:SF1">
    <property type="entry name" value="PUTATIVE (AFU_ORTHOLOGUE AFUA_5G14690)-RELATED"/>
    <property type="match status" value="1"/>
</dbReference>
<dbReference type="PANTHER" id="PTHR38420">
    <property type="entry name" value="AP-4-A PHOSPHORYLASE II"/>
    <property type="match status" value="1"/>
</dbReference>
<dbReference type="RefSeq" id="WP_252663631.1">
    <property type="nucleotide sequence ID" value="NZ_CP098611.1"/>
</dbReference>
<gene>
    <name evidence="3" type="ORF">NEA10_02480</name>
</gene>
<evidence type="ECO:0000259" key="2">
    <source>
        <dbReference type="Pfam" id="PF19327"/>
    </source>
</evidence>
<dbReference type="Pfam" id="PF19327">
    <property type="entry name" value="Ap4A_phos_N"/>
    <property type="match status" value="1"/>
</dbReference>
<organism evidence="3 4">
    <name type="scientific">Phormidium yuhuli AB48</name>
    <dbReference type="NCBI Taxonomy" id="2940671"/>
    <lineage>
        <taxon>Bacteria</taxon>
        <taxon>Bacillati</taxon>
        <taxon>Cyanobacteriota</taxon>
        <taxon>Cyanophyceae</taxon>
        <taxon>Oscillatoriophycideae</taxon>
        <taxon>Oscillatoriales</taxon>
        <taxon>Oscillatoriaceae</taxon>
        <taxon>Phormidium</taxon>
        <taxon>Phormidium yuhuli</taxon>
    </lineage>
</organism>
<dbReference type="InterPro" id="IPR045759">
    <property type="entry name" value="Ap4A_phos1/2_N"/>
</dbReference>
<dbReference type="InterPro" id="IPR043171">
    <property type="entry name" value="Ap4A_phos1/2-like"/>
</dbReference>
<dbReference type="PIRSF" id="PIRSF000846">
    <property type="entry name" value="ATP_adenylyltr"/>
    <property type="match status" value="1"/>
</dbReference>
<dbReference type="InterPro" id="IPR036265">
    <property type="entry name" value="HIT-like_sf"/>
</dbReference>
<feature type="domain" description="ATP adenylyltransferase C-terminal" evidence="1">
    <location>
        <begin position="196"/>
        <end position="300"/>
    </location>
</feature>
<keyword evidence="4" id="KW-1185">Reference proteome</keyword>
<evidence type="ECO:0000313" key="3">
    <source>
        <dbReference type="EMBL" id="USR91613.1"/>
    </source>
</evidence>
<dbReference type="InterPro" id="IPR009163">
    <property type="entry name" value="Ap4A_phos1/2"/>
</dbReference>
<sequence length="304" mass="33660">MSDGEFLLSPNSLWTRTLEQTQFALDCGALEPIPTEFEYLQQGEIRFLVRILANIDRKAKAKAAETRQTQETGKPFNPFLPYDKNLFVANLSASHVCLLNKFNVVDHHLLMVTREFEHQNTWLTVADFAALQIGLREIDGLGFYNGGTEAGASQPHKHLQLVPLPLMPDGDRLPIEGAIAQTEYVGTGLDKIGRSPEFPFNHAIAPISLNRSPEELQQQYYRLLNAVGLIEGTPKTETQTGAYNLLATRDWLMVVRRTQEGCAGISLNALGFAGALLVRNLEQLEQLKTLTPLALLANVAPVEG</sequence>
<dbReference type="EMBL" id="CP098611">
    <property type="protein sequence ID" value="USR91613.1"/>
    <property type="molecule type" value="Genomic_DNA"/>
</dbReference>
<reference evidence="3" key="1">
    <citation type="submission" date="2022-06" db="EMBL/GenBank/DDBJ databases">
        <title>Genome sequence of Phormidium yuhuli AB48 isolated from an industrial photobioreactor environment.</title>
        <authorList>
            <person name="Qiu Y."/>
            <person name="Noonan A.J.C."/>
            <person name="Dofher K."/>
            <person name="Koch M."/>
            <person name="Kieft B."/>
            <person name="Lin X."/>
            <person name="Ziels R.M."/>
            <person name="Hallam S.J."/>
        </authorList>
    </citation>
    <scope>NUCLEOTIDE SEQUENCE</scope>
    <source>
        <strain evidence="3">AB48</strain>
    </source>
</reference>
<evidence type="ECO:0000259" key="1">
    <source>
        <dbReference type="Pfam" id="PF09830"/>
    </source>
</evidence>
<accession>A0ABY5ARW8</accession>
<dbReference type="Pfam" id="PF09830">
    <property type="entry name" value="ATP_transf"/>
    <property type="match status" value="1"/>
</dbReference>
<proteinExistence type="predicted"/>